<dbReference type="Proteomes" id="UP000727407">
    <property type="component" value="Unassembled WGS sequence"/>
</dbReference>
<dbReference type="EMBL" id="QNUK01000043">
    <property type="protein sequence ID" value="KAF5905556.1"/>
    <property type="molecule type" value="Genomic_DNA"/>
</dbReference>
<comment type="caution">
    <text evidence="2">The sequence shown here is derived from an EMBL/GenBank/DDBJ whole genome shotgun (WGS) entry which is preliminary data.</text>
</comment>
<evidence type="ECO:0000313" key="3">
    <source>
        <dbReference type="Proteomes" id="UP000727407"/>
    </source>
</evidence>
<protein>
    <submittedName>
        <fullName evidence="2">Uncharacterized protein</fullName>
    </submittedName>
</protein>
<feature type="region of interest" description="Disordered" evidence="1">
    <location>
        <begin position="1"/>
        <end position="50"/>
    </location>
</feature>
<reference evidence="2" key="1">
    <citation type="submission" date="2020-07" db="EMBL/GenBank/DDBJ databases">
        <title>Clarias magur genome sequencing, assembly and annotation.</title>
        <authorList>
            <person name="Kushwaha B."/>
            <person name="Kumar R."/>
            <person name="Das P."/>
            <person name="Joshi C.G."/>
            <person name="Kumar D."/>
            <person name="Nagpure N.S."/>
            <person name="Pandey M."/>
            <person name="Agarwal S."/>
            <person name="Srivastava S."/>
            <person name="Singh M."/>
            <person name="Sahoo L."/>
            <person name="Jayasankar P."/>
            <person name="Meher P.K."/>
            <person name="Koringa P.G."/>
            <person name="Iquebal M.A."/>
            <person name="Das S.P."/>
            <person name="Bit A."/>
            <person name="Patnaik S."/>
            <person name="Patel N."/>
            <person name="Shah T.M."/>
            <person name="Hinsu A."/>
            <person name="Jena J.K."/>
        </authorList>
    </citation>
    <scope>NUCLEOTIDE SEQUENCE</scope>
    <source>
        <strain evidence="2">CIFAMagur01</strain>
        <tissue evidence="2">Testis</tissue>
    </source>
</reference>
<feature type="non-terminal residue" evidence="2">
    <location>
        <position position="1"/>
    </location>
</feature>
<dbReference type="AlphaFoldDB" id="A0A8J4UF74"/>
<feature type="non-terminal residue" evidence="2">
    <location>
        <position position="50"/>
    </location>
</feature>
<evidence type="ECO:0000256" key="1">
    <source>
        <dbReference type="SAM" id="MobiDB-lite"/>
    </source>
</evidence>
<name>A0A8J4UF74_CLAMG</name>
<proteinExistence type="predicted"/>
<keyword evidence="3" id="KW-1185">Reference proteome</keyword>
<accession>A0A8J4UF74</accession>
<gene>
    <name evidence="2" type="ORF">DAT39_004725</name>
</gene>
<sequence>SVGGGYVRDCDVKQRQQSTQAHHRQTDGPLCLSERPDRRHHAGTASMRGR</sequence>
<evidence type="ECO:0000313" key="2">
    <source>
        <dbReference type="EMBL" id="KAF5905556.1"/>
    </source>
</evidence>
<organism evidence="2 3">
    <name type="scientific">Clarias magur</name>
    <name type="common">Asian catfish</name>
    <name type="synonym">Macropteronotus magur</name>
    <dbReference type="NCBI Taxonomy" id="1594786"/>
    <lineage>
        <taxon>Eukaryota</taxon>
        <taxon>Metazoa</taxon>
        <taxon>Chordata</taxon>
        <taxon>Craniata</taxon>
        <taxon>Vertebrata</taxon>
        <taxon>Euteleostomi</taxon>
        <taxon>Actinopterygii</taxon>
        <taxon>Neopterygii</taxon>
        <taxon>Teleostei</taxon>
        <taxon>Ostariophysi</taxon>
        <taxon>Siluriformes</taxon>
        <taxon>Clariidae</taxon>
        <taxon>Clarias</taxon>
    </lineage>
</organism>